<dbReference type="SUPFAM" id="SSF46689">
    <property type="entry name" value="Homeodomain-like"/>
    <property type="match status" value="1"/>
</dbReference>
<dbReference type="EMBL" id="UOEJ01000162">
    <property type="protein sequence ID" value="VAW02459.1"/>
    <property type="molecule type" value="Genomic_DNA"/>
</dbReference>
<dbReference type="GO" id="GO:0003700">
    <property type="term" value="F:DNA-binding transcription factor activity"/>
    <property type="evidence" value="ECO:0007669"/>
    <property type="project" value="InterPro"/>
</dbReference>
<dbReference type="SMART" id="SM00342">
    <property type="entry name" value="HTH_ARAC"/>
    <property type="match status" value="1"/>
</dbReference>
<gene>
    <name evidence="5" type="ORF">MNBD_ALPHA01-2365</name>
</gene>
<keyword evidence="1" id="KW-0805">Transcription regulation</keyword>
<dbReference type="Gene3D" id="1.10.10.60">
    <property type="entry name" value="Homeodomain-like"/>
    <property type="match status" value="1"/>
</dbReference>
<dbReference type="PANTHER" id="PTHR47894:SF1">
    <property type="entry name" value="HTH-TYPE TRANSCRIPTIONAL REGULATOR VQSM"/>
    <property type="match status" value="1"/>
</dbReference>
<evidence type="ECO:0000313" key="5">
    <source>
        <dbReference type="EMBL" id="VAW02459.1"/>
    </source>
</evidence>
<dbReference type="InterPro" id="IPR018060">
    <property type="entry name" value="HTH_AraC"/>
</dbReference>
<evidence type="ECO:0000256" key="2">
    <source>
        <dbReference type="ARBA" id="ARBA00023125"/>
    </source>
</evidence>
<evidence type="ECO:0000256" key="1">
    <source>
        <dbReference type="ARBA" id="ARBA00023015"/>
    </source>
</evidence>
<accession>A0A3B0SPE7</accession>
<dbReference type="GO" id="GO:0000976">
    <property type="term" value="F:transcription cis-regulatory region binding"/>
    <property type="evidence" value="ECO:0007669"/>
    <property type="project" value="TreeGrafter"/>
</dbReference>
<proteinExistence type="predicted"/>
<dbReference type="Pfam" id="PF12833">
    <property type="entry name" value="HTH_18"/>
    <property type="match status" value="1"/>
</dbReference>
<dbReference type="InterPro" id="IPR009057">
    <property type="entry name" value="Homeodomain-like_sf"/>
</dbReference>
<evidence type="ECO:0000256" key="3">
    <source>
        <dbReference type="ARBA" id="ARBA00023163"/>
    </source>
</evidence>
<keyword evidence="3" id="KW-0804">Transcription</keyword>
<keyword evidence="2" id="KW-0238">DNA-binding</keyword>
<protein>
    <recommendedName>
        <fullName evidence="4">HTH araC/xylS-type domain-containing protein</fullName>
    </recommendedName>
</protein>
<feature type="domain" description="HTH araC/xylS-type" evidence="4">
    <location>
        <begin position="253"/>
        <end position="350"/>
    </location>
</feature>
<organism evidence="5">
    <name type="scientific">hydrothermal vent metagenome</name>
    <dbReference type="NCBI Taxonomy" id="652676"/>
    <lineage>
        <taxon>unclassified sequences</taxon>
        <taxon>metagenomes</taxon>
        <taxon>ecological metagenomes</taxon>
    </lineage>
</organism>
<dbReference type="GO" id="GO:0005829">
    <property type="term" value="C:cytosol"/>
    <property type="evidence" value="ECO:0007669"/>
    <property type="project" value="TreeGrafter"/>
</dbReference>
<dbReference type="PROSITE" id="PS01124">
    <property type="entry name" value="HTH_ARAC_FAMILY_2"/>
    <property type="match status" value="1"/>
</dbReference>
<reference evidence="5" key="1">
    <citation type="submission" date="2018-06" db="EMBL/GenBank/DDBJ databases">
        <authorList>
            <person name="Zhirakovskaya E."/>
        </authorList>
    </citation>
    <scope>NUCLEOTIDE SEQUENCE</scope>
</reference>
<sequence length="361" mass="41621">MAAKINLSREKKKLKPGKILDVSLADIKPLLDMTSIAPSAKTFHKYAFKKHGIYQGQTMPLSDYFRILWELSVALQDETIHLSSRHLMPGSTSYIMANISSCTHLKDAMKLIAKSYNILHGGPYNRVETRDGFLLYIIDDSQFPYMMKNEDYIHFTMECVLIYLQGILSFSTSQDLLPLLRKVYTKRKRGPVKSRHMGYWNVPVRYQSGQYTLMYNLSAATLPITLDRRNMPSSREIYDHVIAMIGQTTFNMPDITERVRMAIEQNIPDQQHVARHLGYSVPTLRRHLSQENTTFRKLVANVLNEKAKQLMSQGIHISDIADELGYSDFRSFIRAFKSWNNITPTAYLKTLKQEKISSKIL</sequence>
<dbReference type="AlphaFoldDB" id="A0A3B0SPE7"/>
<evidence type="ECO:0000259" key="4">
    <source>
        <dbReference type="PROSITE" id="PS01124"/>
    </source>
</evidence>
<dbReference type="PANTHER" id="PTHR47894">
    <property type="entry name" value="HTH-TYPE TRANSCRIPTIONAL REGULATOR GADX"/>
    <property type="match status" value="1"/>
</dbReference>
<name>A0A3B0SPE7_9ZZZZ</name>